<dbReference type="EMBL" id="MBUA01000027">
    <property type="protein sequence ID" value="MBC6492146.1"/>
    <property type="molecule type" value="Genomic_DNA"/>
</dbReference>
<sequence length="122" mass="13793">MKIRIKGNSIRIRVTKSEVERLGREGCVEEHTSFMDNRFIYALQCSGGIHELSAAYCGNKITVFVPTSFAEEWSRNDLVGCSAQMQLNEKESLFLLLEKDFACLDNTLEDQSDNYSNPGKTC</sequence>
<dbReference type="Proteomes" id="UP000765802">
    <property type="component" value="Unassembled WGS sequence"/>
</dbReference>
<dbReference type="RefSeq" id="WP_187257466.1">
    <property type="nucleotide sequence ID" value="NZ_JBHULF010000006.1"/>
</dbReference>
<comment type="caution">
    <text evidence="1">The sequence shown here is derived from an EMBL/GenBank/DDBJ whole genome shotgun (WGS) entry which is preliminary data.</text>
</comment>
<evidence type="ECO:0000313" key="1">
    <source>
        <dbReference type="EMBL" id="MBC6492146.1"/>
    </source>
</evidence>
<evidence type="ECO:0000313" key="2">
    <source>
        <dbReference type="Proteomes" id="UP000765802"/>
    </source>
</evidence>
<reference evidence="1 2" key="1">
    <citation type="submission" date="2016-07" db="EMBL/GenBank/DDBJ databases">
        <title>Genome analysis of Flavihumibacter stibioxidans YS-17.</title>
        <authorList>
            <person name="Shi K."/>
            <person name="Han Y."/>
            <person name="Wang G."/>
        </authorList>
    </citation>
    <scope>NUCLEOTIDE SEQUENCE [LARGE SCALE GENOMIC DNA]</scope>
    <source>
        <strain evidence="1 2">YS-17</strain>
    </source>
</reference>
<proteinExistence type="predicted"/>
<name>A0ABR7MB24_9BACT</name>
<dbReference type="InterPro" id="IPR053825">
    <property type="entry name" value="DUF7009"/>
</dbReference>
<protein>
    <submittedName>
        <fullName evidence="1">Uncharacterized protein</fullName>
    </submittedName>
</protein>
<organism evidence="1 2">
    <name type="scientific">Flavihumibacter stibioxidans</name>
    <dbReference type="NCBI Taxonomy" id="1834163"/>
    <lineage>
        <taxon>Bacteria</taxon>
        <taxon>Pseudomonadati</taxon>
        <taxon>Bacteroidota</taxon>
        <taxon>Chitinophagia</taxon>
        <taxon>Chitinophagales</taxon>
        <taxon>Chitinophagaceae</taxon>
        <taxon>Flavihumibacter</taxon>
    </lineage>
</organism>
<gene>
    <name evidence="1" type="ORF">BC349_13880</name>
</gene>
<accession>A0ABR7MB24</accession>
<dbReference type="Pfam" id="PF22668">
    <property type="entry name" value="DUF7009"/>
    <property type="match status" value="1"/>
</dbReference>
<keyword evidence="2" id="KW-1185">Reference proteome</keyword>